<dbReference type="AlphaFoldDB" id="A0A3N4M5L2"/>
<evidence type="ECO:0000313" key="2">
    <source>
        <dbReference type="EMBL" id="RPB25495.1"/>
    </source>
</evidence>
<accession>A0A3N4M5L2</accession>
<name>A0A3N4M5L2_9PEZI</name>
<dbReference type="InParanoid" id="A0A3N4M5L2"/>
<proteinExistence type="predicted"/>
<keyword evidence="1" id="KW-0472">Membrane</keyword>
<organism evidence="2 3">
    <name type="scientific">Terfezia boudieri ATCC MYA-4762</name>
    <dbReference type="NCBI Taxonomy" id="1051890"/>
    <lineage>
        <taxon>Eukaryota</taxon>
        <taxon>Fungi</taxon>
        <taxon>Dikarya</taxon>
        <taxon>Ascomycota</taxon>
        <taxon>Pezizomycotina</taxon>
        <taxon>Pezizomycetes</taxon>
        <taxon>Pezizales</taxon>
        <taxon>Pezizaceae</taxon>
        <taxon>Terfezia</taxon>
    </lineage>
</organism>
<sequence>MPEYFHSHPPPNTSDAPVGQGYRYTDDTEFITSSNAYRQHLWNVLLLTLSFIVCSICMGIYHGQVEGASVPVYYKKLMSVIMTISLKS</sequence>
<dbReference type="EMBL" id="ML121537">
    <property type="protein sequence ID" value="RPB25495.1"/>
    <property type="molecule type" value="Genomic_DNA"/>
</dbReference>
<evidence type="ECO:0000256" key="1">
    <source>
        <dbReference type="SAM" id="Phobius"/>
    </source>
</evidence>
<reference evidence="2 3" key="1">
    <citation type="journal article" date="2018" name="Nat. Ecol. Evol.">
        <title>Pezizomycetes genomes reveal the molecular basis of ectomycorrhizal truffle lifestyle.</title>
        <authorList>
            <person name="Murat C."/>
            <person name="Payen T."/>
            <person name="Noel B."/>
            <person name="Kuo A."/>
            <person name="Morin E."/>
            <person name="Chen J."/>
            <person name="Kohler A."/>
            <person name="Krizsan K."/>
            <person name="Balestrini R."/>
            <person name="Da Silva C."/>
            <person name="Montanini B."/>
            <person name="Hainaut M."/>
            <person name="Levati E."/>
            <person name="Barry K.W."/>
            <person name="Belfiori B."/>
            <person name="Cichocki N."/>
            <person name="Clum A."/>
            <person name="Dockter R.B."/>
            <person name="Fauchery L."/>
            <person name="Guy J."/>
            <person name="Iotti M."/>
            <person name="Le Tacon F."/>
            <person name="Lindquist E.A."/>
            <person name="Lipzen A."/>
            <person name="Malagnac F."/>
            <person name="Mello A."/>
            <person name="Molinier V."/>
            <person name="Miyauchi S."/>
            <person name="Poulain J."/>
            <person name="Riccioni C."/>
            <person name="Rubini A."/>
            <person name="Sitrit Y."/>
            <person name="Splivallo R."/>
            <person name="Traeger S."/>
            <person name="Wang M."/>
            <person name="Zifcakova L."/>
            <person name="Wipf D."/>
            <person name="Zambonelli A."/>
            <person name="Paolocci F."/>
            <person name="Nowrousian M."/>
            <person name="Ottonello S."/>
            <person name="Baldrian P."/>
            <person name="Spatafora J.W."/>
            <person name="Henrissat B."/>
            <person name="Nagy L.G."/>
            <person name="Aury J.M."/>
            <person name="Wincker P."/>
            <person name="Grigoriev I.V."/>
            <person name="Bonfante P."/>
            <person name="Martin F.M."/>
        </authorList>
    </citation>
    <scope>NUCLEOTIDE SEQUENCE [LARGE SCALE GENOMIC DNA]</scope>
    <source>
        <strain evidence="2 3">ATCC MYA-4762</strain>
    </source>
</reference>
<evidence type="ECO:0000313" key="3">
    <source>
        <dbReference type="Proteomes" id="UP000267821"/>
    </source>
</evidence>
<protein>
    <submittedName>
        <fullName evidence="2">Uncharacterized protein</fullName>
    </submittedName>
</protein>
<dbReference type="Proteomes" id="UP000267821">
    <property type="component" value="Unassembled WGS sequence"/>
</dbReference>
<keyword evidence="1" id="KW-1133">Transmembrane helix</keyword>
<keyword evidence="1" id="KW-0812">Transmembrane</keyword>
<keyword evidence="3" id="KW-1185">Reference proteome</keyword>
<gene>
    <name evidence="2" type="ORF">L211DRAFT_84624</name>
</gene>
<feature type="transmembrane region" description="Helical" evidence="1">
    <location>
        <begin position="41"/>
        <end position="61"/>
    </location>
</feature>